<proteinExistence type="predicted"/>
<dbReference type="Pfam" id="PF16073">
    <property type="entry name" value="SAT"/>
    <property type="match status" value="1"/>
</dbReference>
<organism evidence="2 3">
    <name type="scientific">Trichoderma gamsii</name>
    <dbReference type="NCBI Taxonomy" id="398673"/>
    <lineage>
        <taxon>Eukaryota</taxon>
        <taxon>Fungi</taxon>
        <taxon>Dikarya</taxon>
        <taxon>Ascomycota</taxon>
        <taxon>Pezizomycotina</taxon>
        <taxon>Sordariomycetes</taxon>
        <taxon>Hypocreomycetidae</taxon>
        <taxon>Hypocreales</taxon>
        <taxon>Hypocreaceae</taxon>
        <taxon>Trichoderma</taxon>
    </lineage>
</organism>
<accession>A0A2K0TSZ3</accession>
<dbReference type="AlphaFoldDB" id="A0A2K0TSZ3"/>
<dbReference type="OrthoDB" id="4216896at2759"/>
<dbReference type="InterPro" id="IPR001227">
    <property type="entry name" value="Ac_transferase_dom_sf"/>
</dbReference>
<evidence type="ECO:0000259" key="1">
    <source>
        <dbReference type="Pfam" id="PF16073"/>
    </source>
</evidence>
<dbReference type="GO" id="GO:0016740">
    <property type="term" value="F:transferase activity"/>
    <property type="evidence" value="ECO:0007669"/>
    <property type="project" value="InterPro"/>
</dbReference>
<dbReference type="InterPro" id="IPR032088">
    <property type="entry name" value="SAT"/>
</dbReference>
<protein>
    <recommendedName>
        <fullName evidence="1">Starter acyltransferase (SAT) domain-containing protein</fullName>
    </recommendedName>
</protein>
<dbReference type="Gene3D" id="3.40.366.10">
    <property type="entry name" value="Malonyl-Coenzyme A Acyl Carrier Protein, domain 2"/>
    <property type="match status" value="1"/>
</dbReference>
<sequence length="354" mass="38515">MSDVHLLVFGDQTETAIPMDELLQYSHKSKYISKYLQDSFVAVQNALDSLSDAEKERFKFDSFQSLAEKVRSEKTPDIVLRTLILCVAQLGSLIFTLENDSDLRDSWASQNIMIVASCAGQVPAAAAASTHSLDDLVAVAPEIVAISLRVGLDVDRRSAALSDDRNGSWARAVIGVSGADAQASIDEFHKAQGTPESRIPYVGATSAWATTIFGPPATLESFFSSNPFGTQRVIELPVAAVFHAASFDRPDTTKITGSANILQQYWLKDVCFLSSEDGVAFKPQRLDTLVSEAELNMLNRMTDNEKVFNAVKLRIKDQQVAITPIVATKVSERLKKALGESNATVRTELLVGGL</sequence>
<gene>
    <name evidence="2" type="ORF">TGAMA5MH_00341</name>
</gene>
<evidence type="ECO:0000313" key="2">
    <source>
        <dbReference type="EMBL" id="PNP48650.1"/>
    </source>
</evidence>
<reference evidence="2 3" key="1">
    <citation type="submission" date="2017-02" db="EMBL/GenBank/DDBJ databases">
        <title>Genomes of Trichoderma spp. with biocontrol activity.</title>
        <authorList>
            <person name="Gardiner D."/>
            <person name="Kazan K."/>
            <person name="Vos C."/>
            <person name="Harvey P."/>
        </authorList>
    </citation>
    <scope>NUCLEOTIDE SEQUENCE [LARGE SCALE GENOMIC DNA]</scope>
    <source>
        <strain evidence="2 3">A5MH</strain>
    </source>
</reference>
<comment type="caution">
    <text evidence="2">The sequence shown here is derived from an EMBL/GenBank/DDBJ whole genome shotgun (WGS) entry which is preliminary data.</text>
</comment>
<name>A0A2K0TSZ3_9HYPO</name>
<evidence type="ECO:0000313" key="3">
    <source>
        <dbReference type="Proteomes" id="UP000236546"/>
    </source>
</evidence>
<dbReference type="Proteomes" id="UP000236546">
    <property type="component" value="Unassembled WGS sequence"/>
</dbReference>
<feature type="domain" description="Starter acyltransferase (SAT)" evidence="1">
    <location>
        <begin position="7"/>
        <end position="243"/>
    </location>
</feature>
<dbReference type="EMBL" id="MTYH01000003">
    <property type="protein sequence ID" value="PNP48650.1"/>
    <property type="molecule type" value="Genomic_DNA"/>
</dbReference>